<proteinExistence type="predicted"/>
<accession>A0A067LDE8</accession>
<feature type="transmembrane region" description="Helical" evidence="1">
    <location>
        <begin position="163"/>
        <end position="190"/>
    </location>
</feature>
<dbReference type="AlphaFoldDB" id="A0A067LDE8"/>
<feature type="transmembrane region" description="Helical" evidence="1">
    <location>
        <begin position="67"/>
        <end position="87"/>
    </location>
</feature>
<sequence>MGRNNLRKPEKIKDILIKAMDDLVSVNSLFTVAVFLGLSFASPEQLHSLETNRPACDPNVKMGKQLVLYEVVSFSCFLLSSLVAKALRVYLSIFYSDTKAADDDDNDKPDKLNLFHAGRAFMFAFATVASIIGVLFLTISMAMVVEMKIGKLSCGIHETHAAVIVLIVMVSFALLIYIPSLSAALVYSIVES</sequence>
<dbReference type="Proteomes" id="UP000027138">
    <property type="component" value="Unassembled WGS sequence"/>
</dbReference>
<keyword evidence="1" id="KW-1133">Transmembrane helix</keyword>
<dbReference type="PANTHER" id="PTHR33430">
    <property type="entry name" value="MATERNAL EFFECT EMBRYO ARREST PROTEIN"/>
    <property type="match status" value="1"/>
</dbReference>
<dbReference type="PANTHER" id="PTHR33430:SF1">
    <property type="entry name" value="PGG DOMAIN-CONTAINING PROTEIN"/>
    <property type="match status" value="1"/>
</dbReference>
<dbReference type="EMBL" id="KK914233">
    <property type="protein sequence ID" value="KDP45218.1"/>
    <property type="molecule type" value="Genomic_DNA"/>
</dbReference>
<protein>
    <recommendedName>
        <fullName evidence="4">PGG domain-containing protein</fullName>
    </recommendedName>
</protein>
<name>A0A067LDE8_JATCU</name>
<evidence type="ECO:0000313" key="3">
    <source>
        <dbReference type="Proteomes" id="UP000027138"/>
    </source>
</evidence>
<dbReference type="OrthoDB" id="666653at2759"/>
<organism evidence="2 3">
    <name type="scientific">Jatropha curcas</name>
    <name type="common">Barbados nut</name>
    <dbReference type="NCBI Taxonomy" id="180498"/>
    <lineage>
        <taxon>Eukaryota</taxon>
        <taxon>Viridiplantae</taxon>
        <taxon>Streptophyta</taxon>
        <taxon>Embryophyta</taxon>
        <taxon>Tracheophyta</taxon>
        <taxon>Spermatophyta</taxon>
        <taxon>Magnoliopsida</taxon>
        <taxon>eudicotyledons</taxon>
        <taxon>Gunneridae</taxon>
        <taxon>Pentapetalae</taxon>
        <taxon>rosids</taxon>
        <taxon>fabids</taxon>
        <taxon>Malpighiales</taxon>
        <taxon>Euphorbiaceae</taxon>
        <taxon>Crotonoideae</taxon>
        <taxon>Jatropheae</taxon>
        <taxon>Jatropha</taxon>
    </lineage>
</organism>
<evidence type="ECO:0000313" key="2">
    <source>
        <dbReference type="EMBL" id="KDP45218.1"/>
    </source>
</evidence>
<keyword evidence="3" id="KW-1185">Reference proteome</keyword>
<feature type="transmembrane region" description="Helical" evidence="1">
    <location>
        <begin position="21"/>
        <end position="41"/>
    </location>
</feature>
<gene>
    <name evidence="2" type="ORF">JCGZ_15083</name>
</gene>
<dbReference type="KEGG" id="jcu:105643999"/>
<keyword evidence="1" id="KW-0812">Transmembrane</keyword>
<dbReference type="STRING" id="180498.A0A067LDE8"/>
<evidence type="ECO:0008006" key="4">
    <source>
        <dbReference type="Google" id="ProtNLM"/>
    </source>
</evidence>
<evidence type="ECO:0000256" key="1">
    <source>
        <dbReference type="SAM" id="Phobius"/>
    </source>
</evidence>
<keyword evidence="1" id="KW-0472">Membrane</keyword>
<feature type="transmembrane region" description="Helical" evidence="1">
    <location>
        <begin position="120"/>
        <end position="143"/>
    </location>
</feature>
<reference evidence="2 3" key="1">
    <citation type="journal article" date="2014" name="PLoS ONE">
        <title>Global Analysis of Gene Expression Profiles in Physic Nut (Jatropha curcas L.) Seedlings Exposed to Salt Stress.</title>
        <authorList>
            <person name="Zhang L."/>
            <person name="Zhang C."/>
            <person name="Wu P."/>
            <person name="Chen Y."/>
            <person name="Li M."/>
            <person name="Jiang H."/>
            <person name="Wu G."/>
        </authorList>
    </citation>
    <scope>NUCLEOTIDE SEQUENCE [LARGE SCALE GENOMIC DNA]</scope>
    <source>
        <strain evidence="3">cv. GZQX0401</strain>
        <tissue evidence="2">Young leaves</tissue>
    </source>
</reference>